<feature type="region of interest" description="Disordered" evidence="10">
    <location>
        <begin position="144"/>
        <end position="174"/>
    </location>
</feature>
<dbReference type="InterPro" id="IPR036236">
    <property type="entry name" value="Znf_C2H2_sf"/>
</dbReference>
<evidence type="ECO:0000256" key="8">
    <source>
        <dbReference type="ARBA" id="ARBA00023242"/>
    </source>
</evidence>
<evidence type="ECO:0000256" key="5">
    <source>
        <dbReference type="ARBA" id="ARBA00022771"/>
    </source>
</evidence>
<feature type="region of interest" description="Disordered" evidence="10">
    <location>
        <begin position="108"/>
        <end position="127"/>
    </location>
</feature>
<dbReference type="Gene3D" id="3.30.160.60">
    <property type="entry name" value="Classic Zinc Finger"/>
    <property type="match status" value="5"/>
</dbReference>
<feature type="region of interest" description="Disordered" evidence="10">
    <location>
        <begin position="74"/>
        <end position="103"/>
    </location>
</feature>
<dbReference type="GO" id="GO:0005634">
    <property type="term" value="C:nucleus"/>
    <property type="evidence" value="ECO:0007669"/>
    <property type="project" value="UniProtKB-SubCell"/>
</dbReference>
<keyword evidence="5 9" id="KW-0863">Zinc-finger</keyword>
<feature type="domain" description="C2H2-type" evidence="11">
    <location>
        <begin position="238"/>
        <end position="265"/>
    </location>
</feature>
<dbReference type="FunFam" id="3.30.160.60:FF:000824">
    <property type="entry name" value="Zinc finger protein 184"/>
    <property type="match status" value="1"/>
</dbReference>
<feature type="compositionally biased region" description="Basic and acidic residues" evidence="10">
    <location>
        <begin position="74"/>
        <end position="88"/>
    </location>
</feature>
<dbReference type="Gene3D" id="6.10.140.140">
    <property type="match status" value="1"/>
</dbReference>
<feature type="domain" description="C2H2-type" evidence="11">
    <location>
        <begin position="266"/>
        <end position="293"/>
    </location>
</feature>
<dbReference type="FunFam" id="3.30.160.60:FF:001408">
    <property type="entry name" value="Zinc finger protein 260"/>
    <property type="match status" value="1"/>
</dbReference>
<dbReference type="Pfam" id="PF00096">
    <property type="entry name" value="zf-C2H2"/>
    <property type="match status" value="5"/>
</dbReference>
<dbReference type="PANTHER" id="PTHR24381">
    <property type="entry name" value="ZINC FINGER PROTEIN"/>
    <property type="match status" value="1"/>
</dbReference>
<dbReference type="GeneTree" id="ENSGT00950000182890"/>
<dbReference type="SUPFAM" id="SSF57667">
    <property type="entry name" value="beta-beta-alpha zinc fingers"/>
    <property type="match status" value="3"/>
</dbReference>
<keyword evidence="4" id="KW-0677">Repeat</keyword>
<organism evidence="13 14">
    <name type="scientific">Sarcophilus harrisii</name>
    <name type="common">Tasmanian devil</name>
    <name type="synonym">Sarcophilus laniarius</name>
    <dbReference type="NCBI Taxonomy" id="9305"/>
    <lineage>
        <taxon>Eukaryota</taxon>
        <taxon>Metazoa</taxon>
        <taxon>Chordata</taxon>
        <taxon>Craniata</taxon>
        <taxon>Vertebrata</taxon>
        <taxon>Euteleostomi</taxon>
        <taxon>Mammalia</taxon>
        <taxon>Metatheria</taxon>
        <taxon>Dasyuromorphia</taxon>
        <taxon>Dasyuridae</taxon>
        <taxon>Sarcophilus</taxon>
    </lineage>
</organism>
<keyword evidence="6" id="KW-0862">Zinc</keyword>
<gene>
    <name evidence="13" type="primary">LOC105751086</name>
</gene>
<dbReference type="SMART" id="SM00355">
    <property type="entry name" value="ZnF_C2H2"/>
    <property type="match status" value="5"/>
</dbReference>
<dbReference type="GO" id="GO:0000977">
    <property type="term" value="F:RNA polymerase II transcription regulatory region sequence-specific DNA binding"/>
    <property type="evidence" value="ECO:0007669"/>
    <property type="project" value="TreeGrafter"/>
</dbReference>
<proteinExistence type="inferred from homology"/>
<evidence type="ECO:0000256" key="1">
    <source>
        <dbReference type="ARBA" id="ARBA00004123"/>
    </source>
</evidence>
<dbReference type="GO" id="GO:0000981">
    <property type="term" value="F:DNA-binding transcription factor activity, RNA polymerase II-specific"/>
    <property type="evidence" value="ECO:0007669"/>
    <property type="project" value="TreeGrafter"/>
</dbReference>
<keyword evidence="7" id="KW-0238">DNA-binding</keyword>
<name>A0A7N4PZF4_SARHA</name>
<feature type="domain" description="KRAB" evidence="12">
    <location>
        <begin position="1"/>
        <end position="72"/>
    </location>
</feature>
<evidence type="ECO:0000313" key="14">
    <source>
        <dbReference type="Proteomes" id="UP000007648"/>
    </source>
</evidence>
<dbReference type="Ensembl" id="ENSSHAT00000027799.1">
    <property type="protein sequence ID" value="ENSSHAP00000045648.1"/>
    <property type="gene ID" value="ENSSHAG00000024234.1"/>
</dbReference>
<evidence type="ECO:0000256" key="3">
    <source>
        <dbReference type="ARBA" id="ARBA00022723"/>
    </source>
</evidence>
<dbReference type="InParanoid" id="A0A7N4PZF4"/>
<keyword evidence="8" id="KW-0539">Nucleus</keyword>
<evidence type="ECO:0000259" key="12">
    <source>
        <dbReference type="PROSITE" id="PS50805"/>
    </source>
</evidence>
<dbReference type="InterPro" id="IPR036051">
    <property type="entry name" value="KRAB_dom_sf"/>
</dbReference>
<keyword evidence="14" id="KW-1185">Reference proteome</keyword>
<reference evidence="13" key="3">
    <citation type="submission" date="2025-09" db="UniProtKB">
        <authorList>
            <consortium name="Ensembl"/>
        </authorList>
    </citation>
    <scope>IDENTIFICATION</scope>
</reference>
<dbReference type="Proteomes" id="UP000007648">
    <property type="component" value="Unassembled WGS sequence"/>
</dbReference>
<evidence type="ECO:0000256" key="9">
    <source>
        <dbReference type="PROSITE-ProRule" id="PRU00042"/>
    </source>
</evidence>
<feature type="domain" description="C2H2-type" evidence="11">
    <location>
        <begin position="210"/>
        <end position="237"/>
    </location>
</feature>
<dbReference type="PANTHER" id="PTHR24381:SF390">
    <property type="entry name" value="ZINC FINGER PROTEIN 37 HOMOLOG"/>
    <property type="match status" value="1"/>
</dbReference>
<dbReference type="PROSITE" id="PS00028">
    <property type="entry name" value="ZINC_FINGER_C2H2_1"/>
    <property type="match status" value="5"/>
</dbReference>
<comment type="subcellular location">
    <subcellularLocation>
        <location evidence="1">Nucleus</location>
    </subcellularLocation>
</comment>
<dbReference type="Pfam" id="PF01352">
    <property type="entry name" value="KRAB"/>
    <property type="match status" value="1"/>
</dbReference>
<protein>
    <submittedName>
        <fullName evidence="13">Uncharacterized protein</fullName>
    </submittedName>
</protein>
<evidence type="ECO:0000256" key="6">
    <source>
        <dbReference type="ARBA" id="ARBA00022833"/>
    </source>
</evidence>
<dbReference type="FunFam" id="3.30.160.60:FF:000953">
    <property type="entry name" value="Zinc finger protein 691"/>
    <property type="match status" value="1"/>
</dbReference>
<keyword evidence="3" id="KW-0479">Metal-binding</keyword>
<dbReference type="PROSITE" id="PS50157">
    <property type="entry name" value="ZINC_FINGER_C2H2_2"/>
    <property type="match status" value="5"/>
</dbReference>
<reference evidence="13 14" key="1">
    <citation type="journal article" date="2011" name="Proc. Natl. Acad. Sci. U.S.A.">
        <title>Genetic diversity and population structure of the endangered marsupial Sarcophilus harrisii (Tasmanian devil).</title>
        <authorList>
            <person name="Miller W."/>
            <person name="Hayes V.M."/>
            <person name="Ratan A."/>
            <person name="Petersen D.C."/>
            <person name="Wittekindt N.E."/>
            <person name="Miller J."/>
            <person name="Walenz B."/>
            <person name="Knight J."/>
            <person name="Qi J."/>
            <person name="Zhao F."/>
            <person name="Wang Q."/>
            <person name="Bedoya-Reina O.C."/>
            <person name="Katiyar N."/>
            <person name="Tomsho L.P."/>
            <person name="Kasson L.M."/>
            <person name="Hardie R.A."/>
            <person name="Woodbridge P."/>
            <person name="Tindall E.A."/>
            <person name="Bertelsen M.F."/>
            <person name="Dixon D."/>
            <person name="Pyecroft S."/>
            <person name="Helgen K.M."/>
            <person name="Lesk A.M."/>
            <person name="Pringle T.H."/>
            <person name="Patterson N."/>
            <person name="Zhang Y."/>
            <person name="Kreiss A."/>
            <person name="Woods G.M."/>
            <person name="Jones M.E."/>
            <person name="Schuster S.C."/>
        </authorList>
    </citation>
    <scope>NUCLEOTIDE SEQUENCE [LARGE SCALE GENOMIC DNA]</scope>
</reference>
<evidence type="ECO:0000313" key="13">
    <source>
        <dbReference type="Ensembl" id="ENSSHAP00000045648.1"/>
    </source>
</evidence>
<dbReference type="InterPro" id="IPR001909">
    <property type="entry name" value="KRAB"/>
</dbReference>
<comment type="similarity">
    <text evidence="2">Belongs to the krueppel C2H2-type zinc-finger protein family.</text>
</comment>
<dbReference type="RefSeq" id="XP_031800677.1">
    <property type="nucleotide sequence ID" value="XM_031944817.1"/>
</dbReference>
<dbReference type="PROSITE" id="PS50805">
    <property type="entry name" value="KRAB"/>
    <property type="match status" value="1"/>
</dbReference>
<dbReference type="FunFam" id="3.30.160.60:FF:000005">
    <property type="entry name" value="Zinc finger protein 14 homolog"/>
    <property type="match status" value="1"/>
</dbReference>
<feature type="domain" description="C2H2-type" evidence="11">
    <location>
        <begin position="294"/>
        <end position="321"/>
    </location>
</feature>
<dbReference type="FunFam" id="3.30.160.60:FF:000557">
    <property type="entry name" value="zinc finger and SCAN domain-containing protein 29"/>
    <property type="match status" value="1"/>
</dbReference>
<dbReference type="OMA" id="ILIKHHR"/>
<reference evidence="13" key="2">
    <citation type="submission" date="2025-08" db="UniProtKB">
        <authorList>
            <consortium name="Ensembl"/>
        </authorList>
    </citation>
    <scope>IDENTIFICATION</scope>
</reference>
<evidence type="ECO:0000256" key="4">
    <source>
        <dbReference type="ARBA" id="ARBA00022737"/>
    </source>
</evidence>
<dbReference type="CDD" id="cd07765">
    <property type="entry name" value="KRAB_A-box"/>
    <property type="match status" value="1"/>
</dbReference>
<dbReference type="GO" id="GO:0008270">
    <property type="term" value="F:zinc ion binding"/>
    <property type="evidence" value="ECO:0007669"/>
    <property type="project" value="UniProtKB-KW"/>
</dbReference>
<accession>A0A7N4PZF4</accession>
<evidence type="ECO:0000256" key="7">
    <source>
        <dbReference type="ARBA" id="ARBA00023125"/>
    </source>
</evidence>
<dbReference type="InterPro" id="IPR013087">
    <property type="entry name" value="Znf_C2H2_type"/>
</dbReference>
<sequence>MTFEDVAIYFTWEEWRQLDLAQRAMYREVMLENYGNAASLGLTGPKPLWISQLERGQMLWTVDLQGTEAIEARRGTWPDGRTDSRESMPKPGIPEDGISQGQLCGDRLQDSLNRSTSGHAAGAPRPVSIARCRRENLDWANKLQEADPSGEGGLSGESPNCNSRQKSELPRNQIAPHREKLYECDECGKAFRWKSTFVLHLRIHSGEKPYICNECGKAFSQNSDLTNHKRIHRGEKPYECSVCGKTFTWSSNLINHKRIHSGERPYGCHICGKSFTQGSILIKHHRIHSGEKPYECDECGKAFSQKGNLINHQKVHTRKIIVVSPTCIINMGSL</sequence>
<dbReference type="AlphaFoldDB" id="A0A7N4PZF4"/>
<feature type="domain" description="C2H2-type" evidence="11">
    <location>
        <begin position="182"/>
        <end position="209"/>
    </location>
</feature>
<dbReference type="GeneID" id="105751086"/>
<evidence type="ECO:0000256" key="10">
    <source>
        <dbReference type="SAM" id="MobiDB-lite"/>
    </source>
</evidence>
<evidence type="ECO:0000259" key="11">
    <source>
        <dbReference type="PROSITE" id="PS50157"/>
    </source>
</evidence>
<dbReference type="SUPFAM" id="SSF109640">
    <property type="entry name" value="KRAB domain (Kruppel-associated box)"/>
    <property type="match status" value="1"/>
</dbReference>
<dbReference type="SMART" id="SM00349">
    <property type="entry name" value="KRAB"/>
    <property type="match status" value="1"/>
</dbReference>
<evidence type="ECO:0000256" key="2">
    <source>
        <dbReference type="ARBA" id="ARBA00006991"/>
    </source>
</evidence>